<dbReference type="PANTHER" id="PTHR34293">
    <property type="entry name" value="HTH-TYPE TRANSCRIPTIONAL REGULATOR TRMBL2"/>
    <property type="match status" value="1"/>
</dbReference>
<protein>
    <submittedName>
        <fullName evidence="2">Helix-turn-helix domain-containing protein</fullName>
    </submittedName>
</protein>
<dbReference type="Proteomes" id="UP001178888">
    <property type="component" value="Unassembled WGS sequence"/>
</dbReference>
<dbReference type="InterPro" id="IPR051797">
    <property type="entry name" value="TrmB-like"/>
</dbReference>
<reference evidence="2" key="1">
    <citation type="submission" date="2023-08" db="EMBL/GenBank/DDBJ databases">
        <title>Nitrogen cycling bacteria in agricultural field soils.</title>
        <authorList>
            <person name="Jang J."/>
        </authorList>
    </citation>
    <scope>NUCLEOTIDE SEQUENCE</scope>
    <source>
        <strain evidence="2">PS3-36</strain>
    </source>
</reference>
<comment type="caution">
    <text evidence="2">The sequence shown here is derived from an EMBL/GenBank/DDBJ whole genome shotgun (WGS) entry which is preliminary data.</text>
</comment>
<dbReference type="SUPFAM" id="SSF46785">
    <property type="entry name" value="Winged helix' DNA-binding domain"/>
    <property type="match status" value="1"/>
</dbReference>
<dbReference type="RefSeq" id="WP_308913755.1">
    <property type="nucleotide sequence ID" value="NZ_JAVGVR010000001.1"/>
</dbReference>
<dbReference type="InterPro" id="IPR036388">
    <property type="entry name" value="WH-like_DNA-bd_sf"/>
</dbReference>
<dbReference type="InterPro" id="IPR002831">
    <property type="entry name" value="Tscrpt_reg_TrmB_N"/>
</dbReference>
<name>A0AA90TW26_9BACI</name>
<evidence type="ECO:0000313" key="2">
    <source>
        <dbReference type="EMBL" id="MDQ6598903.1"/>
    </source>
</evidence>
<feature type="domain" description="Transcription regulator TrmB N-terminal" evidence="1">
    <location>
        <begin position="5"/>
        <end position="72"/>
    </location>
</feature>
<dbReference type="Pfam" id="PF01978">
    <property type="entry name" value="TrmB"/>
    <property type="match status" value="1"/>
</dbReference>
<dbReference type="InterPro" id="IPR036390">
    <property type="entry name" value="WH_DNA-bd_sf"/>
</dbReference>
<evidence type="ECO:0000259" key="1">
    <source>
        <dbReference type="Pfam" id="PF01978"/>
    </source>
</evidence>
<dbReference type="EMBL" id="JAVGVR010000001">
    <property type="protein sequence ID" value="MDQ6598903.1"/>
    <property type="molecule type" value="Genomic_DNA"/>
</dbReference>
<organism evidence="2 3">
    <name type="scientific">Bacillus salipaludis</name>
    <dbReference type="NCBI Taxonomy" id="2547811"/>
    <lineage>
        <taxon>Bacteria</taxon>
        <taxon>Bacillati</taxon>
        <taxon>Bacillota</taxon>
        <taxon>Bacilli</taxon>
        <taxon>Bacillales</taxon>
        <taxon>Bacillaceae</taxon>
        <taxon>Bacillus</taxon>
    </lineage>
</organism>
<dbReference type="Gene3D" id="1.10.10.10">
    <property type="entry name" value="Winged helix-like DNA-binding domain superfamily/Winged helix DNA-binding domain"/>
    <property type="match status" value="1"/>
</dbReference>
<sequence>MIELLKKIGLSDLEARCYLTLHDEPGISGYEVAKRVSVSRTNVYSALRSLTDKGACRSIEGEPVRYDTVPIEHLAKHLQAEFEQVTKVLVNKLKSPPRITPSFYNWQGEKQLNTTIHRIIANAEDFIIIDIWSEDLHWVEEDLLEAEKRGINVILITIGECQTMLQNVFVHVRSDDWSISELRNFSILCDSHTALLGGFGGSTKLSALETDHPSVVGMLKTAFYHDLIMQHIEKDFEAELLDKYGEKYKKIFEFYANEKGWNI</sequence>
<keyword evidence="3" id="KW-1185">Reference proteome</keyword>
<evidence type="ECO:0000313" key="3">
    <source>
        <dbReference type="Proteomes" id="UP001178888"/>
    </source>
</evidence>
<accession>A0AA90TW26</accession>
<dbReference type="AlphaFoldDB" id="A0AA90TW26"/>
<gene>
    <name evidence="2" type="ORF">RCG21_21545</name>
</gene>
<dbReference type="PANTHER" id="PTHR34293:SF1">
    <property type="entry name" value="HTH-TYPE TRANSCRIPTIONAL REGULATOR TRMBL2"/>
    <property type="match status" value="1"/>
</dbReference>
<dbReference type="CDD" id="cd09124">
    <property type="entry name" value="PLDc_like_TrmB_middle"/>
    <property type="match status" value="1"/>
</dbReference>
<proteinExistence type="predicted"/>